<dbReference type="HOGENOM" id="CLU_1104226_0_0_1"/>
<keyword evidence="3" id="KW-1185">Reference proteome</keyword>
<sequence length="252" mass="28508">MAEPLPPPVGALGARTGRRRRRRLATSRCRPPFCAAAAILPLTRRIRHQRQLRHHATDVSRRIEPPNQRIELAPCSTSPRRRRRVLLIFLLRNRLTPPPLATYKRMTSSLSLFLSHVRPLVPPADLPHRSFASQTLAPPTPPRRDKPPAPRSLIGRSELLLPPFRPSPSLPPPSTTFPGCALLGNTISHWRSYLPATREPAPRSPSLLFPLGCQTRKEETVQQVLSASKELTWTQMATLKPWEILRHKARHN</sequence>
<dbReference type="Gramene" id="ONIVA12G10560.1">
    <property type="protein sequence ID" value="ONIVA12G10560.1"/>
    <property type="gene ID" value="ONIVA12G10560"/>
</dbReference>
<dbReference type="AlphaFoldDB" id="A0A0E0J9T5"/>
<proteinExistence type="predicted"/>
<evidence type="ECO:0000256" key="1">
    <source>
        <dbReference type="SAM" id="MobiDB-lite"/>
    </source>
</evidence>
<organism evidence="2">
    <name type="scientific">Oryza nivara</name>
    <name type="common">Indian wild rice</name>
    <name type="synonym">Oryza sativa f. spontanea</name>
    <dbReference type="NCBI Taxonomy" id="4536"/>
    <lineage>
        <taxon>Eukaryota</taxon>
        <taxon>Viridiplantae</taxon>
        <taxon>Streptophyta</taxon>
        <taxon>Embryophyta</taxon>
        <taxon>Tracheophyta</taxon>
        <taxon>Spermatophyta</taxon>
        <taxon>Magnoliopsida</taxon>
        <taxon>Liliopsida</taxon>
        <taxon>Poales</taxon>
        <taxon>Poaceae</taxon>
        <taxon>BOP clade</taxon>
        <taxon>Oryzoideae</taxon>
        <taxon>Oryzeae</taxon>
        <taxon>Oryzinae</taxon>
        <taxon>Oryza</taxon>
    </lineage>
</organism>
<feature type="compositionally biased region" description="Basic residues" evidence="1">
    <location>
        <begin position="16"/>
        <end position="25"/>
    </location>
</feature>
<evidence type="ECO:0000313" key="2">
    <source>
        <dbReference type="EnsemblPlants" id="ONIVA12G10560.1"/>
    </source>
</evidence>
<accession>A0A0E0J9T5</accession>
<reference evidence="2" key="1">
    <citation type="submission" date="2015-04" db="UniProtKB">
        <authorList>
            <consortium name="EnsemblPlants"/>
        </authorList>
    </citation>
    <scope>IDENTIFICATION</scope>
    <source>
        <strain evidence="2">SL10</strain>
    </source>
</reference>
<feature type="region of interest" description="Disordered" evidence="1">
    <location>
        <begin position="124"/>
        <end position="154"/>
    </location>
</feature>
<protein>
    <submittedName>
        <fullName evidence="2">Uncharacterized protein</fullName>
    </submittedName>
</protein>
<dbReference type="EnsemblPlants" id="ONIVA12G10560.1">
    <property type="protein sequence ID" value="ONIVA12G10560.1"/>
    <property type="gene ID" value="ONIVA12G10560"/>
</dbReference>
<name>A0A0E0J9T5_ORYNI</name>
<feature type="region of interest" description="Disordered" evidence="1">
    <location>
        <begin position="1"/>
        <end position="25"/>
    </location>
</feature>
<dbReference type="Proteomes" id="UP000006591">
    <property type="component" value="Chromosome 12"/>
</dbReference>
<evidence type="ECO:0000313" key="3">
    <source>
        <dbReference type="Proteomes" id="UP000006591"/>
    </source>
</evidence>
<reference evidence="2" key="2">
    <citation type="submission" date="2018-04" db="EMBL/GenBank/DDBJ databases">
        <title>OnivRS2 (Oryza nivara Reference Sequence Version 2).</title>
        <authorList>
            <person name="Zhang J."/>
            <person name="Kudrna D."/>
            <person name="Lee S."/>
            <person name="Talag J."/>
            <person name="Rajasekar S."/>
            <person name="Welchert J."/>
            <person name="Hsing Y.-I."/>
            <person name="Wing R.A."/>
        </authorList>
    </citation>
    <scope>NUCLEOTIDE SEQUENCE [LARGE SCALE GENOMIC DNA]</scope>
    <source>
        <strain evidence="2">SL10</strain>
    </source>
</reference>